<reference evidence="1" key="1">
    <citation type="journal article" date="2014" name="Front. Microbiol.">
        <title>High frequency of phylogenetically diverse reductive dehalogenase-homologous genes in deep subseafloor sedimentary metagenomes.</title>
        <authorList>
            <person name="Kawai M."/>
            <person name="Futagami T."/>
            <person name="Toyoda A."/>
            <person name="Takaki Y."/>
            <person name="Nishi S."/>
            <person name="Hori S."/>
            <person name="Arai W."/>
            <person name="Tsubouchi T."/>
            <person name="Morono Y."/>
            <person name="Uchiyama I."/>
            <person name="Ito T."/>
            <person name="Fujiyama A."/>
            <person name="Inagaki F."/>
            <person name="Takami H."/>
        </authorList>
    </citation>
    <scope>NUCLEOTIDE SEQUENCE</scope>
    <source>
        <strain evidence="1">Expedition CK06-06</strain>
    </source>
</reference>
<proteinExistence type="predicted"/>
<gene>
    <name evidence="1" type="ORF">S12H4_28243</name>
</gene>
<dbReference type="AlphaFoldDB" id="X1UQT8"/>
<sequence length="34" mass="4061">MKILKKKWDVYIISTSYTHFAHSVAKFLNIPQDH</sequence>
<accession>X1UQT8</accession>
<feature type="non-terminal residue" evidence="1">
    <location>
        <position position="34"/>
    </location>
</feature>
<dbReference type="EMBL" id="BARW01016189">
    <property type="protein sequence ID" value="GAJ02256.1"/>
    <property type="molecule type" value="Genomic_DNA"/>
</dbReference>
<dbReference type="InterPro" id="IPR023214">
    <property type="entry name" value="HAD_sf"/>
</dbReference>
<protein>
    <submittedName>
        <fullName evidence="1">Uncharacterized protein</fullName>
    </submittedName>
</protein>
<dbReference type="Gene3D" id="3.40.50.1000">
    <property type="entry name" value="HAD superfamily/HAD-like"/>
    <property type="match status" value="1"/>
</dbReference>
<evidence type="ECO:0000313" key="1">
    <source>
        <dbReference type="EMBL" id="GAJ02256.1"/>
    </source>
</evidence>
<comment type="caution">
    <text evidence="1">The sequence shown here is derived from an EMBL/GenBank/DDBJ whole genome shotgun (WGS) entry which is preliminary data.</text>
</comment>
<organism evidence="1">
    <name type="scientific">marine sediment metagenome</name>
    <dbReference type="NCBI Taxonomy" id="412755"/>
    <lineage>
        <taxon>unclassified sequences</taxon>
        <taxon>metagenomes</taxon>
        <taxon>ecological metagenomes</taxon>
    </lineage>
</organism>
<name>X1UQT8_9ZZZZ</name>